<evidence type="ECO:0000259" key="4">
    <source>
        <dbReference type="PROSITE" id="PS51196"/>
    </source>
</evidence>
<dbReference type="InterPro" id="IPR036465">
    <property type="entry name" value="vWFA_dom_sf"/>
</dbReference>
<reference evidence="5" key="1">
    <citation type="submission" date="2023-06" db="EMBL/GenBank/DDBJ databases">
        <authorList>
            <person name="Kurt Z."/>
        </authorList>
    </citation>
    <scope>NUCLEOTIDE SEQUENCE</scope>
</reference>
<keyword evidence="2" id="KW-0811">Translocation</keyword>
<dbReference type="InterPro" id="IPR000185">
    <property type="entry name" value="SecA"/>
</dbReference>
<comment type="caution">
    <text evidence="5">The sequence shown here is derived from an EMBL/GenBank/DDBJ whole genome shotgun (WGS) entry which is preliminary data.</text>
</comment>
<dbReference type="GO" id="GO:0017038">
    <property type="term" value="P:protein import"/>
    <property type="evidence" value="ECO:0007669"/>
    <property type="project" value="InterPro"/>
</dbReference>
<keyword evidence="5" id="KW-0547">Nucleotide-binding</keyword>
<keyword evidence="5" id="KW-0347">Helicase</keyword>
<evidence type="ECO:0000313" key="5">
    <source>
        <dbReference type="EMBL" id="CAI9915003.1"/>
    </source>
</evidence>
<feature type="domain" description="SecA family profile" evidence="4">
    <location>
        <begin position="1357"/>
        <end position="1946"/>
    </location>
</feature>
<dbReference type="SUPFAM" id="SSF53300">
    <property type="entry name" value="vWA-like"/>
    <property type="match status" value="1"/>
</dbReference>
<keyword evidence="1" id="KW-0813">Transport</keyword>
<dbReference type="PROSITE" id="PS51196">
    <property type="entry name" value="SECA_MOTOR_DEAD"/>
    <property type="match status" value="1"/>
</dbReference>
<dbReference type="InterPro" id="IPR014018">
    <property type="entry name" value="SecA_motor_DEAD"/>
</dbReference>
<evidence type="ECO:0000256" key="2">
    <source>
        <dbReference type="ARBA" id="ARBA00023010"/>
    </source>
</evidence>
<name>A0AA86N963_9EUKA</name>
<dbReference type="EMBL" id="CATOUU010000062">
    <property type="protein sequence ID" value="CAI9915003.1"/>
    <property type="molecule type" value="Genomic_DNA"/>
</dbReference>
<dbReference type="Proteomes" id="UP001642409">
    <property type="component" value="Unassembled WGS sequence"/>
</dbReference>
<dbReference type="Gene3D" id="3.40.50.300">
    <property type="entry name" value="P-loop containing nucleotide triphosphate hydrolases"/>
    <property type="match status" value="2"/>
</dbReference>
<dbReference type="InterPro" id="IPR027417">
    <property type="entry name" value="P-loop_NTPase"/>
</dbReference>
<dbReference type="Gene3D" id="3.40.50.410">
    <property type="entry name" value="von Willebrand factor, type A domain"/>
    <property type="match status" value="1"/>
</dbReference>
<feature type="region of interest" description="Disordered" evidence="3">
    <location>
        <begin position="18"/>
        <end position="38"/>
    </location>
</feature>
<reference evidence="6 7" key="2">
    <citation type="submission" date="2024-07" db="EMBL/GenBank/DDBJ databases">
        <authorList>
            <person name="Akdeniz Z."/>
        </authorList>
    </citation>
    <scope>NUCLEOTIDE SEQUENCE [LARGE SCALE GENOMIC DNA]</scope>
</reference>
<keyword evidence="5" id="KW-0378">Hydrolase</keyword>
<dbReference type="PANTHER" id="PTHR30612">
    <property type="entry name" value="SECA INNER MEMBRANE COMPONENT OF SEC PROTEIN SECRETION SYSTEM"/>
    <property type="match status" value="1"/>
</dbReference>
<evidence type="ECO:0000256" key="3">
    <source>
        <dbReference type="SAM" id="MobiDB-lite"/>
    </source>
</evidence>
<dbReference type="GO" id="GO:0005524">
    <property type="term" value="F:ATP binding"/>
    <property type="evidence" value="ECO:0007669"/>
    <property type="project" value="InterPro"/>
</dbReference>
<dbReference type="PANTHER" id="PTHR30612:SF0">
    <property type="entry name" value="CHLOROPLAST PROTEIN-TRANSPORTING ATPASE"/>
    <property type="match status" value="1"/>
</dbReference>
<dbReference type="GO" id="GO:0006886">
    <property type="term" value="P:intracellular protein transport"/>
    <property type="evidence" value="ECO:0007669"/>
    <property type="project" value="InterPro"/>
</dbReference>
<sequence length="2227" mass="259264">MSESSSVIIELSSSSCQDSQNINKKQQSELDTGFQNSSFGSDIDSTNICDDDIENEIEFNVINLSQILDQMLIDIQKTKKKDMLQFKKLYKLTLKLLNDFKAQNRGLDKIKRVSQLVKLIQREENPQKIIQSIQEAKTQVDQIFKQDTMLIGSFDHPSISGISKMEQESKLTGLTDLSSCSVTKIEKSSISLDLDDSANSFQNTQLKNSQKQDSINSEVTEQQFKNTISVKLMEEHINCQEIEQTLKQFNNTTKTYKETSQLILICIQNNHTEVSQCLKEIQSGQYTPSNSRLLKLLRQLQEFEKYFSKYAFYQNNFKQILLNIVQMLQNVEYFVQTLQMQDINSLYQKLLIYNQFIEFDTNVLMLYNQISCKFRNQIIMLLNVISSQIQILPIEKLISSLDFYIKTINSMLSIPIIQQQVYAEQQHMVNIVQKYLYESEKFLQIDYLLYNIAELEQYVQQSLLILRSLSNFSKLVSNDQHILKLKNKANNILQTWKKNEYSVSINLQQNIILEQSMNKLNTILAQTNFLKQFDFYSGHRIYTQIHQQQGQKINQLSSNYYLQLKQQLNQQNFQQVQTYIHLLGRENILTKQILNEVKQTTEYILNQKLSNMANNVKLINIKEFQQQLIEILREVQTIQEVKLIKDMTDKPILDQLLIDRQLNAIVSIIEDSLNFERQISQYLKEFNFSQLNYLSNGYQYIIDVFDQNKLEIFLNCQCKIKEYKHLIQLKINNILQQCITTIKKMSISQIVEKPIIDLVQQIHDVSQYDNHYNLIYQDIIESLKQTLDLQIQNLNTDYSQDINIFEINLQQLPQKIVQLYLNQIQQIKDVRLAQQQMQIRQLASTQDFKSVIANYRNKAYNQEYNILKILQQKIQELTLESFNKYTKYIETNNFTDLFSQLQTTWDDWMHYQDVLKQLKDENICTNKQYKHLYIDNTINNYCNTIVDKVVNSMANTANQIILKKNLRQQSENFTNIIMFQNQIESNLSLGKSFISSSKYQSSLYQKVIEMVFQMLQNNSIQFNSRISEMTNLDEILEFAKNQPINQQLQEYFHAQKNKQLNQNYQNIYSFEEMVSQLVDSIQKLESECKQVFICQKTLSESNAERDEYYKIIFNSYQKIQNARKLQMYLTERKCDISKIEEGCVQHFNNETENIYKSVEDQLKILPGDDRRLYKTFNNYCDNLRAIGQLFKQTSTAQIAKHNFDKIKYQFQTKPEELKLLNIQNVFCTRLIQYKQMSIDIHIFRETINSGIDNVLDQIYQSDKGPLKICEIGAILNSHTNAQIAQQIIGDHQKFKNYSIELRNTGSLRFTLENVLDEKIDEKAQLYLGIQRAKGLSIQEQDNSGNIIDQQVKREEIKMFYQEFDSKYWAQVDPFLYKVQDGLDAAKQNVQKLSQKQVFQVQTKIDILSSVLAYWTLFNTKDYIGTNNKAESRKKLLQPHPAQIVAIFSLLGIDSSNQLKNQLIQVLTGEGKSVILAITAIVLTIMGFDVNCACYSEYLSQRDYKSFTDLFKAFNVNNYITYGTFNEMCENYINQDGNLRTLTEKCITHNSINKSNINMKREKILMIDEVDVFFNEDFYGSSYNPITTIQNKEIIELFDYIWVNRNQSQLLDNNQIQNTQQYKNVVNSLKGWEDLVREAVVDILSDIVHFKTHKYIVHNGLIGYKCQDNISTSTYYGYRTLFAYYQEVENQKIKTTELQIRKTINFSCGNFSYAEIPKNYKHIIGVTGTLDTISQPEMKLLTDEYNIKKFSYLPSVYGTNQLEFAQDSSKFVQIVDDKEYYKSISNEINAKKQGNRGIPVLVLFETSADIEQFQQSKEYKHVDNYQQIKLLTETVQSFEKEGIVRQAVTKGTVTLITREFGRGTDFVCYDQTIDSHGGVHVIQTFFSDELSEEKQIKGRTARQGNRGSYSMIILDTTLEKYGLKLQDIENMKNTDRYYSAIHPKRLDYFNGKYPERTRNIKSIKAKHETSNRFLDAIIAGNMKAVKEFLVNGNKGYGATTAKSKTLILMDVTGSMDGVLEILKNTIQTVFGNIHAVLKQHGVTDSFDVMFTGYRSYNSGAEQLLEVSDWEADPDNLHQFISNVKTGASSAHGEEAVEVGLQHANNEYQNGLTQVILIGDAAPSTRQQIQNDRNILGENYWKNSQFKSITFYEDEIIKLKQRGVKVHTLFIAGAENSFRQISAQTNGTCQRLNSNPSELTKRIAEIIIQNLGEKNGTNLIQMYRDKFGV</sequence>
<dbReference type="EMBL" id="CAXDID020000100">
    <property type="protein sequence ID" value="CAL6025802.1"/>
    <property type="molecule type" value="Genomic_DNA"/>
</dbReference>
<organism evidence="5">
    <name type="scientific">Hexamita inflata</name>
    <dbReference type="NCBI Taxonomy" id="28002"/>
    <lineage>
        <taxon>Eukaryota</taxon>
        <taxon>Metamonada</taxon>
        <taxon>Diplomonadida</taxon>
        <taxon>Hexamitidae</taxon>
        <taxon>Hexamitinae</taxon>
        <taxon>Hexamita</taxon>
    </lineage>
</organism>
<evidence type="ECO:0000256" key="1">
    <source>
        <dbReference type="ARBA" id="ARBA00022927"/>
    </source>
</evidence>
<keyword evidence="5" id="KW-0067">ATP-binding</keyword>
<dbReference type="InterPro" id="IPR011115">
    <property type="entry name" value="SecA_DEAD"/>
</dbReference>
<dbReference type="GO" id="GO:0004386">
    <property type="term" value="F:helicase activity"/>
    <property type="evidence" value="ECO:0007669"/>
    <property type="project" value="UniProtKB-KW"/>
</dbReference>
<accession>A0AA86N963</accession>
<evidence type="ECO:0000313" key="7">
    <source>
        <dbReference type="Proteomes" id="UP001642409"/>
    </source>
</evidence>
<proteinExistence type="predicted"/>
<dbReference type="SUPFAM" id="SSF52540">
    <property type="entry name" value="P-loop containing nucleoside triphosphate hydrolases"/>
    <property type="match status" value="2"/>
</dbReference>
<gene>
    <name evidence="5" type="ORF">HINF_LOCUS2648</name>
    <name evidence="6" type="ORF">HINF_LOCUS30540</name>
</gene>
<dbReference type="GO" id="GO:0016020">
    <property type="term" value="C:membrane"/>
    <property type="evidence" value="ECO:0007669"/>
    <property type="project" value="InterPro"/>
</dbReference>
<keyword evidence="7" id="KW-1185">Reference proteome</keyword>
<keyword evidence="1" id="KW-0653">Protein transport</keyword>
<dbReference type="GO" id="GO:0006605">
    <property type="term" value="P:protein targeting"/>
    <property type="evidence" value="ECO:0007669"/>
    <property type="project" value="InterPro"/>
</dbReference>
<protein>
    <submittedName>
        <fullName evidence="5">Helicase-related protein</fullName>
    </submittedName>
    <submittedName>
        <fullName evidence="6">Helicase-related_protein</fullName>
    </submittedName>
</protein>
<dbReference type="Pfam" id="PF07517">
    <property type="entry name" value="SecA_DEAD"/>
    <property type="match status" value="1"/>
</dbReference>
<evidence type="ECO:0000313" key="6">
    <source>
        <dbReference type="EMBL" id="CAL6025802.1"/>
    </source>
</evidence>